<comment type="caution">
    <text evidence="2">The sequence shown here is derived from an EMBL/GenBank/DDBJ whole genome shotgun (WGS) entry which is preliminary data.</text>
</comment>
<sequence length="79" mass="8139">MMVAAPKEKGEGEIRRPLPPRQRQACRSSLTGGATVSGGSSDISKAGAKGDGKMDSTKAVNEAWAAACGKDEGADRYTL</sequence>
<dbReference type="InterPro" id="IPR012334">
    <property type="entry name" value="Pectin_lyas_fold"/>
</dbReference>
<dbReference type="Gene3D" id="2.160.20.10">
    <property type="entry name" value="Single-stranded right-handed beta-helix, Pectin lyase-like"/>
    <property type="match status" value="1"/>
</dbReference>
<dbReference type="EMBL" id="JACEFO010003226">
    <property type="protein sequence ID" value="KAF8643068.1"/>
    <property type="molecule type" value="Genomic_DNA"/>
</dbReference>
<dbReference type="InterPro" id="IPR011050">
    <property type="entry name" value="Pectin_lyase_fold/virulence"/>
</dbReference>
<name>A0A835A0U5_9POAL</name>
<dbReference type="Proteomes" id="UP000636709">
    <property type="component" value="Unassembled WGS sequence"/>
</dbReference>
<evidence type="ECO:0000313" key="2">
    <source>
        <dbReference type="EMBL" id="KAF8643068.1"/>
    </source>
</evidence>
<dbReference type="SUPFAM" id="SSF51126">
    <property type="entry name" value="Pectin lyase-like"/>
    <property type="match status" value="1"/>
</dbReference>
<proteinExistence type="predicted"/>
<protein>
    <submittedName>
        <fullName evidence="2">Uncharacterized protein</fullName>
    </submittedName>
</protein>
<gene>
    <name evidence="2" type="ORF">HU200_066998</name>
</gene>
<keyword evidence="3" id="KW-1185">Reference proteome</keyword>
<organism evidence="2 3">
    <name type="scientific">Digitaria exilis</name>
    <dbReference type="NCBI Taxonomy" id="1010633"/>
    <lineage>
        <taxon>Eukaryota</taxon>
        <taxon>Viridiplantae</taxon>
        <taxon>Streptophyta</taxon>
        <taxon>Embryophyta</taxon>
        <taxon>Tracheophyta</taxon>
        <taxon>Spermatophyta</taxon>
        <taxon>Magnoliopsida</taxon>
        <taxon>Liliopsida</taxon>
        <taxon>Poales</taxon>
        <taxon>Poaceae</taxon>
        <taxon>PACMAD clade</taxon>
        <taxon>Panicoideae</taxon>
        <taxon>Panicodae</taxon>
        <taxon>Paniceae</taxon>
        <taxon>Anthephorinae</taxon>
        <taxon>Digitaria</taxon>
    </lineage>
</organism>
<evidence type="ECO:0000256" key="1">
    <source>
        <dbReference type="SAM" id="MobiDB-lite"/>
    </source>
</evidence>
<accession>A0A835A0U5</accession>
<feature type="compositionally biased region" description="Basic and acidic residues" evidence="1">
    <location>
        <begin position="1"/>
        <end position="16"/>
    </location>
</feature>
<reference evidence="2" key="1">
    <citation type="submission" date="2020-07" db="EMBL/GenBank/DDBJ databases">
        <title>Genome sequence and genetic diversity analysis of an under-domesticated orphan crop, white fonio (Digitaria exilis).</title>
        <authorList>
            <person name="Bennetzen J.L."/>
            <person name="Chen S."/>
            <person name="Ma X."/>
            <person name="Wang X."/>
            <person name="Yssel A.E.J."/>
            <person name="Chaluvadi S.R."/>
            <person name="Johnson M."/>
            <person name="Gangashetty P."/>
            <person name="Hamidou F."/>
            <person name="Sanogo M.D."/>
            <person name="Zwaenepoel A."/>
            <person name="Wallace J."/>
            <person name="Van De Peer Y."/>
            <person name="Van Deynze A."/>
        </authorList>
    </citation>
    <scope>NUCLEOTIDE SEQUENCE</scope>
    <source>
        <tissue evidence="2">Leaves</tissue>
    </source>
</reference>
<evidence type="ECO:0000313" key="3">
    <source>
        <dbReference type="Proteomes" id="UP000636709"/>
    </source>
</evidence>
<dbReference type="AlphaFoldDB" id="A0A835A0U5"/>
<feature type="compositionally biased region" description="Polar residues" evidence="1">
    <location>
        <begin position="25"/>
        <end position="43"/>
    </location>
</feature>
<feature type="region of interest" description="Disordered" evidence="1">
    <location>
        <begin position="1"/>
        <end position="57"/>
    </location>
</feature>